<feature type="region of interest" description="Disordered" evidence="12">
    <location>
        <begin position="199"/>
        <end position="240"/>
    </location>
</feature>
<comment type="subcellular location">
    <subcellularLocation>
        <location evidence="1">Cytoplasm</location>
        <location evidence="1">Cytoskeleton</location>
        <location evidence="1">Cilium axoneme</location>
    </subcellularLocation>
</comment>
<keyword evidence="7" id="KW-0966">Cell projection</keyword>
<dbReference type="InterPro" id="IPR015943">
    <property type="entry name" value="WD40/YVTN_repeat-like_dom_sf"/>
</dbReference>
<keyword evidence="14" id="KW-1185">Reference proteome</keyword>
<sequence>MATATHGTPKLIYEFGFGYSGTPLHYVNRQSALGICGNSLMYYSLQGGQNKHLMWSPGYGIQITAYSPILDYIAYALKDLKPQVHVYDCSTNSSVAQLSGSAPADSLVLTEKRTVTKLIEGQTGWSSMSVSFSPVSADRVCISRHGNLALWTYHRSFHRVSFTGKPLVAGTCVPQSHTWATHSDIIYVGCSEGELLSFNVKPPDPPKIASPPKEKESKGRRADKEREKEQKEKEKEENEDLKVKDLEFKWRCLIILDDPGGPITHMCARDGHLVIAGDGGHMRWVTVPKEPVEKKKKEGGGKKRKRRKKAKREGKDDKAKGDESEDVKSDDSSFEKEARVVCELSLNVPEVRTMEYRDDGLQVLIGASNGLIATVRVNQQILEPQLSASSTDLLPTLTSMERGAEMEWESEHHEGAIMALGFIRGAKFMVTAGKDSTVRVWTSDRGKEVSRTYLKAAQTCMSTSEKNNVVVTGAANGFFNVVKVDQIGRSSVVFSTKLHTSSLDQISLSVAENYLVTASKADARLFFCSNKSGDFESLELMGYIVLPNPILAHTWDAPVQGSSDLFILLSLARGEIVQLKVPIEKAPNGGLVYDDHGLRQQSFRIPIPLNAIATGKYYLEKEEVERRVVWGFGSDKKLQQYKIPDNYSSWTGSDAMPHAAHFNIPGHLKPGNALVLGTFEGVLVTGGEDGAIQIRTQVFDPLQAPQKILDVRLYDGFTGGISCVAVDNGRIYCGGATGVIFCCDTSHCGLRRGKQISAGDLPPRTKIARVKQEPDDEQITELSVVQKHEQNIEARYMLAGQPYRATLTSKIQQIKQAFHLIYEANEMAPELEKLTPKELLVDTELEAQLRNKLHKAVNEVVEKVRISDVKKDILVERIKKECYESVTDPELILEPFCTGHPVRSFPIRKEPGFSIRLAALVKQLRIIEMREMHYMKQLNKKLAREAAIQAEKEAEELAAQVASENAAFSSSRLEGSSASDAFGGDLTHRTRDSILDGEFIAEEVRRLPEPRPSTVELSGSVRAIVSGGAVSSARHRDFEGENGAGQSAEDTRAVATPSTTIATTVDDEDDDVELSLTETAPAESFLYGTFELTTSKRKRLQRFLLLMQLQEIRLAFNAKVSAARQNKVQLIQKIHEYQVRIKDLYRMLGGQGECPLLVINESVQGMPDIFEIKDEEVGVKKYLNKAERAKAEELRLLDEEQAKLQAKSNAAQRALMDMMGGKLEKKVEVITVEQEVQRPEWMSGNPKGFTKEQHKEVKEFDLYLKQLKEEKEKKIRAQESEQRKLMNDIQEMTASFDKEILDLFNQRCQDEVRCTAIEEAIARICVQVETEEFSDEKREFDLSKTMEKLKSAKAQSVSALTEFRREVDAFREEYEAAVAEDKLQEKSFRKNFSDCGDLLNELQKAFQRRPMKTAELQGKKANSPERRGSVKPVQVRRGSLMGPPRKTVSPAVIIDPFYEKPPEVTQGQWERLMEARARKMTQEEEVKKLTVIMNEMQSCLNELTAADDANRRKIEYALRELADRYDEENESL</sequence>
<evidence type="ECO:0000256" key="9">
    <source>
        <dbReference type="ARBA" id="ARBA00023662"/>
    </source>
</evidence>
<dbReference type="Proteomes" id="UP001605036">
    <property type="component" value="Unassembled WGS sequence"/>
</dbReference>
<protein>
    <recommendedName>
        <fullName evidence="9">Cilia- and flagella-associated protein 43</fullName>
    </recommendedName>
</protein>
<dbReference type="PROSITE" id="PS50294">
    <property type="entry name" value="WD_REPEATS_REGION"/>
    <property type="match status" value="1"/>
</dbReference>
<accession>A0ABD1ZBP6</accession>
<feature type="coiled-coil region" evidence="11">
    <location>
        <begin position="1172"/>
        <end position="1214"/>
    </location>
</feature>
<evidence type="ECO:0000256" key="6">
    <source>
        <dbReference type="ARBA" id="ARBA00023212"/>
    </source>
</evidence>
<comment type="caution">
    <text evidence="13">The sequence shown here is derived from an EMBL/GenBank/DDBJ whole genome shotgun (WGS) entry which is preliminary data.</text>
</comment>
<keyword evidence="4" id="KW-0677">Repeat</keyword>
<evidence type="ECO:0000256" key="8">
    <source>
        <dbReference type="ARBA" id="ARBA00023605"/>
    </source>
</evidence>
<dbReference type="PANTHER" id="PTHR14885">
    <property type="entry name" value="CILIA- AND FLAGELLA-ASSOCIATED PROTEIN 43-RELATED"/>
    <property type="match status" value="1"/>
</dbReference>
<feature type="coiled-coil region" evidence="11">
    <location>
        <begin position="1264"/>
        <end position="1295"/>
    </location>
</feature>
<keyword evidence="3 10" id="KW-0853">WD repeat</keyword>
<keyword evidence="5 11" id="KW-0175">Coiled coil</keyword>
<evidence type="ECO:0000313" key="13">
    <source>
        <dbReference type="EMBL" id="KAL2644344.1"/>
    </source>
</evidence>
<evidence type="ECO:0000313" key="14">
    <source>
        <dbReference type="Proteomes" id="UP001605036"/>
    </source>
</evidence>
<evidence type="ECO:0000256" key="11">
    <source>
        <dbReference type="SAM" id="Coils"/>
    </source>
</evidence>
<evidence type="ECO:0000256" key="1">
    <source>
        <dbReference type="ARBA" id="ARBA00004430"/>
    </source>
</evidence>
<feature type="compositionally biased region" description="Basic residues" evidence="12">
    <location>
        <begin position="302"/>
        <end position="312"/>
    </location>
</feature>
<evidence type="ECO:0000256" key="3">
    <source>
        <dbReference type="ARBA" id="ARBA00022574"/>
    </source>
</evidence>
<keyword evidence="6" id="KW-0206">Cytoskeleton</keyword>
<dbReference type="SUPFAM" id="SSF50978">
    <property type="entry name" value="WD40 repeat-like"/>
    <property type="match status" value="2"/>
</dbReference>
<organism evidence="13 14">
    <name type="scientific">Riccia fluitans</name>
    <dbReference type="NCBI Taxonomy" id="41844"/>
    <lineage>
        <taxon>Eukaryota</taxon>
        <taxon>Viridiplantae</taxon>
        <taxon>Streptophyta</taxon>
        <taxon>Embryophyta</taxon>
        <taxon>Marchantiophyta</taxon>
        <taxon>Marchantiopsida</taxon>
        <taxon>Marchantiidae</taxon>
        <taxon>Marchantiales</taxon>
        <taxon>Ricciaceae</taxon>
        <taxon>Riccia</taxon>
    </lineage>
</organism>
<evidence type="ECO:0000256" key="2">
    <source>
        <dbReference type="ARBA" id="ARBA00022490"/>
    </source>
</evidence>
<dbReference type="PROSITE" id="PS50082">
    <property type="entry name" value="WD_REPEATS_2"/>
    <property type="match status" value="1"/>
</dbReference>
<name>A0ABD1ZBP6_9MARC</name>
<comment type="similarity">
    <text evidence="8">Belongs to the CFAP43 family.</text>
</comment>
<dbReference type="Pfam" id="PF25828">
    <property type="entry name" value="CC_Cfap43"/>
    <property type="match status" value="2"/>
</dbReference>
<dbReference type="Gene3D" id="2.130.10.10">
    <property type="entry name" value="YVTN repeat-like/Quinoprotein amine dehydrogenase"/>
    <property type="match status" value="1"/>
</dbReference>
<feature type="region of interest" description="Disordered" evidence="12">
    <location>
        <begin position="1411"/>
        <end position="1446"/>
    </location>
</feature>
<dbReference type="InterPro" id="IPR036322">
    <property type="entry name" value="WD40_repeat_dom_sf"/>
</dbReference>
<evidence type="ECO:0000256" key="7">
    <source>
        <dbReference type="ARBA" id="ARBA00023273"/>
    </source>
</evidence>
<evidence type="ECO:0000256" key="10">
    <source>
        <dbReference type="PROSITE-ProRule" id="PRU00221"/>
    </source>
</evidence>
<feature type="compositionally biased region" description="Basic and acidic residues" evidence="12">
    <location>
        <begin position="313"/>
        <end position="332"/>
    </location>
</feature>
<feature type="coiled-coil region" evidence="11">
    <location>
        <begin position="935"/>
        <end position="967"/>
    </location>
</feature>
<proteinExistence type="inferred from homology"/>
<feature type="region of interest" description="Disordered" evidence="12">
    <location>
        <begin position="285"/>
        <end position="332"/>
    </location>
</feature>
<feature type="repeat" description="WD" evidence="10">
    <location>
        <begin position="410"/>
        <end position="451"/>
    </location>
</feature>
<dbReference type="EMBL" id="JBHFFA010000002">
    <property type="protein sequence ID" value="KAL2644344.1"/>
    <property type="molecule type" value="Genomic_DNA"/>
</dbReference>
<dbReference type="PANTHER" id="PTHR14885:SF1">
    <property type="entry name" value="CILIA- AND FLAGELLA-ASSOCIATED PROTEIN 43"/>
    <property type="match status" value="1"/>
</dbReference>
<gene>
    <name evidence="13" type="ORF">R1flu_011931</name>
</gene>
<dbReference type="SMART" id="SM00320">
    <property type="entry name" value="WD40"/>
    <property type="match status" value="6"/>
</dbReference>
<evidence type="ECO:0000256" key="12">
    <source>
        <dbReference type="SAM" id="MobiDB-lite"/>
    </source>
</evidence>
<feature type="compositionally biased region" description="Basic and acidic residues" evidence="12">
    <location>
        <begin position="212"/>
        <end position="240"/>
    </location>
</feature>
<dbReference type="InterPro" id="IPR001680">
    <property type="entry name" value="WD40_rpt"/>
</dbReference>
<dbReference type="GO" id="GO:0005930">
    <property type="term" value="C:axoneme"/>
    <property type="evidence" value="ECO:0007669"/>
    <property type="project" value="UniProtKB-SubCell"/>
</dbReference>
<evidence type="ECO:0000256" key="5">
    <source>
        <dbReference type="ARBA" id="ARBA00023054"/>
    </source>
</evidence>
<keyword evidence="2" id="KW-0963">Cytoplasm</keyword>
<evidence type="ECO:0000256" key="4">
    <source>
        <dbReference type="ARBA" id="ARBA00022737"/>
    </source>
</evidence>
<feature type="compositionally biased region" description="Basic and acidic residues" evidence="12">
    <location>
        <begin position="290"/>
        <end position="301"/>
    </location>
</feature>
<reference evidence="13 14" key="1">
    <citation type="submission" date="2024-09" db="EMBL/GenBank/DDBJ databases">
        <title>Chromosome-scale assembly of Riccia fluitans.</title>
        <authorList>
            <person name="Paukszto L."/>
            <person name="Sawicki J."/>
            <person name="Karawczyk K."/>
            <person name="Piernik-Szablinska J."/>
            <person name="Szczecinska M."/>
            <person name="Mazdziarz M."/>
        </authorList>
    </citation>
    <scope>NUCLEOTIDE SEQUENCE [LARGE SCALE GENOMIC DNA]</scope>
    <source>
        <strain evidence="13">Rf_01</strain>
        <tissue evidence="13">Aerial parts of the thallus</tissue>
    </source>
</reference>